<proteinExistence type="inferred from homology"/>
<dbReference type="Proteomes" id="UP000695000">
    <property type="component" value="Unplaced"/>
</dbReference>
<evidence type="ECO:0000259" key="8">
    <source>
        <dbReference type="PROSITE" id="PS50850"/>
    </source>
</evidence>
<evidence type="ECO:0000256" key="4">
    <source>
        <dbReference type="ARBA" id="ARBA00022989"/>
    </source>
</evidence>
<feature type="transmembrane region" description="Helical" evidence="7">
    <location>
        <begin position="451"/>
        <end position="475"/>
    </location>
</feature>
<gene>
    <name evidence="10" type="primary">LOC108558772</name>
</gene>
<dbReference type="Pfam" id="PF07690">
    <property type="entry name" value="MFS_1"/>
    <property type="match status" value="1"/>
</dbReference>
<dbReference type="InterPro" id="IPR011701">
    <property type="entry name" value="MFS"/>
</dbReference>
<evidence type="ECO:0000256" key="5">
    <source>
        <dbReference type="ARBA" id="ARBA00023136"/>
    </source>
</evidence>
<feature type="transmembrane region" description="Helical" evidence="7">
    <location>
        <begin position="181"/>
        <end position="200"/>
    </location>
</feature>
<evidence type="ECO:0000256" key="7">
    <source>
        <dbReference type="SAM" id="Phobius"/>
    </source>
</evidence>
<dbReference type="PROSITE" id="PS50850">
    <property type="entry name" value="MFS"/>
    <property type="match status" value="1"/>
</dbReference>
<keyword evidence="2" id="KW-0813">Transport</keyword>
<feature type="transmembrane region" description="Helical" evidence="7">
    <location>
        <begin position="55"/>
        <end position="75"/>
    </location>
</feature>
<dbReference type="InterPro" id="IPR036259">
    <property type="entry name" value="MFS_trans_sf"/>
</dbReference>
<accession>A0ABM1M9M6</accession>
<dbReference type="PANTHER" id="PTHR23505">
    <property type="entry name" value="SPINSTER"/>
    <property type="match status" value="1"/>
</dbReference>
<dbReference type="RefSeq" id="XP_017771276.1">
    <property type="nucleotide sequence ID" value="XM_017915787.1"/>
</dbReference>
<keyword evidence="4 7" id="KW-1133">Transmembrane helix</keyword>
<feature type="transmembrane region" description="Helical" evidence="7">
    <location>
        <begin position="264"/>
        <end position="285"/>
    </location>
</feature>
<reference evidence="10" key="1">
    <citation type="submission" date="2025-08" db="UniProtKB">
        <authorList>
            <consortium name="RefSeq"/>
        </authorList>
    </citation>
    <scope>IDENTIFICATION</scope>
    <source>
        <tissue evidence="10">Whole Larva</tissue>
    </source>
</reference>
<feature type="transmembrane region" description="Helical" evidence="7">
    <location>
        <begin position="342"/>
        <end position="365"/>
    </location>
</feature>
<protein>
    <submittedName>
        <fullName evidence="10">Protein spinster isoform X1</fullName>
    </submittedName>
</protein>
<feature type="transmembrane region" description="Helical" evidence="7">
    <location>
        <begin position="309"/>
        <end position="330"/>
    </location>
</feature>
<evidence type="ECO:0000256" key="6">
    <source>
        <dbReference type="ARBA" id="ARBA00024338"/>
    </source>
</evidence>
<keyword evidence="9" id="KW-1185">Reference proteome</keyword>
<evidence type="ECO:0000256" key="1">
    <source>
        <dbReference type="ARBA" id="ARBA00004141"/>
    </source>
</evidence>
<feature type="transmembrane region" description="Helical" evidence="7">
    <location>
        <begin position="147"/>
        <end position="169"/>
    </location>
</feature>
<sequence length="508" mass="55595">MPAQDLEKQGAHVLKVLNMKPIVSSNNSHEELMPHTVDPAEDEGPTLKDVTRREWISIFILCFVNLINYMDRFTLAGILDDVKKEFGIGDSEGGLLQTSFVLSYMVFAPLFGYLGDRYSRRYIMTGGVLLWSLTTLVGSFMDHFPMFIMFRALVGIGEASYSTIAPTIISDLFIKNVRSKMLALFYFAIPVGSGLGYIVGAETSKAFGAWQWALRVTPGLGLLAVLLIFFVLQDPERGQSEDSGHLQAGTLKEDLKALMQNGSFILSSLGFTCVAFVAGALAWWGPTLLTLGMALQNPGSDEKHDDVPFMFGTVAMVAGVIGVPLGSFLAQRWRPMYDRIDPHLCAAGLMISAPVVFLALVTAPVSGNWCYFFVCVGMVSMNMTWSIVADILLYVVLPTRRSTAEGLQMLVSHALGDAGSPYLIGVVSDVLKIKLGNGTPDASTDFHSLQYALFITCFVEVLGGVFFLINAFYIVKDKKKVEKALKVGLSEPNNLMATETEQSRLMTC</sequence>
<dbReference type="SUPFAM" id="SSF103473">
    <property type="entry name" value="MFS general substrate transporter"/>
    <property type="match status" value="1"/>
</dbReference>
<feature type="transmembrane region" description="Helical" evidence="7">
    <location>
        <begin position="371"/>
        <end position="397"/>
    </location>
</feature>
<evidence type="ECO:0000256" key="3">
    <source>
        <dbReference type="ARBA" id="ARBA00022692"/>
    </source>
</evidence>
<evidence type="ECO:0000313" key="10">
    <source>
        <dbReference type="RefSeq" id="XP_017771276.1"/>
    </source>
</evidence>
<feature type="transmembrane region" description="Helical" evidence="7">
    <location>
        <begin position="409"/>
        <end position="431"/>
    </location>
</feature>
<feature type="transmembrane region" description="Helical" evidence="7">
    <location>
        <begin position="122"/>
        <end position="141"/>
    </location>
</feature>
<comment type="subcellular location">
    <subcellularLocation>
        <location evidence="1">Membrane</location>
        <topology evidence="1">Multi-pass membrane protein</topology>
    </subcellularLocation>
</comment>
<feature type="transmembrane region" description="Helical" evidence="7">
    <location>
        <begin position="212"/>
        <end position="232"/>
    </location>
</feature>
<evidence type="ECO:0000313" key="9">
    <source>
        <dbReference type="Proteomes" id="UP000695000"/>
    </source>
</evidence>
<evidence type="ECO:0000256" key="2">
    <source>
        <dbReference type="ARBA" id="ARBA00022448"/>
    </source>
</evidence>
<dbReference type="InterPro" id="IPR020846">
    <property type="entry name" value="MFS_dom"/>
</dbReference>
<keyword evidence="5 7" id="KW-0472">Membrane</keyword>
<dbReference type="PANTHER" id="PTHR23505:SF79">
    <property type="entry name" value="PROTEIN SPINSTER"/>
    <property type="match status" value="1"/>
</dbReference>
<name>A0ABM1M9M6_NICVS</name>
<dbReference type="GeneID" id="108558772"/>
<dbReference type="InterPro" id="IPR044770">
    <property type="entry name" value="MFS_spinster-like"/>
</dbReference>
<feature type="domain" description="Major facilitator superfamily (MFS) profile" evidence="8">
    <location>
        <begin position="57"/>
        <end position="479"/>
    </location>
</feature>
<dbReference type="CDD" id="cd17328">
    <property type="entry name" value="MFS_spinster_like"/>
    <property type="match status" value="1"/>
</dbReference>
<keyword evidence="3 7" id="KW-0812">Transmembrane</keyword>
<comment type="similarity">
    <text evidence="6">Belongs to the major facilitator superfamily. Spinster (TC 2.A.1.49) family.</text>
</comment>
<organism evidence="9 10">
    <name type="scientific">Nicrophorus vespilloides</name>
    <name type="common">Boreal carrion beetle</name>
    <dbReference type="NCBI Taxonomy" id="110193"/>
    <lineage>
        <taxon>Eukaryota</taxon>
        <taxon>Metazoa</taxon>
        <taxon>Ecdysozoa</taxon>
        <taxon>Arthropoda</taxon>
        <taxon>Hexapoda</taxon>
        <taxon>Insecta</taxon>
        <taxon>Pterygota</taxon>
        <taxon>Neoptera</taxon>
        <taxon>Endopterygota</taxon>
        <taxon>Coleoptera</taxon>
        <taxon>Polyphaga</taxon>
        <taxon>Staphyliniformia</taxon>
        <taxon>Silphidae</taxon>
        <taxon>Nicrophorinae</taxon>
        <taxon>Nicrophorus</taxon>
    </lineage>
</organism>
<feature type="transmembrane region" description="Helical" evidence="7">
    <location>
        <begin position="95"/>
        <end position="115"/>
    </location>
</feature>
<dbReference type="Gene3D" id="1.20.1250.20">
    <property type="entry name" value="MFS general substrate transporter like domains"/>
    <property type="match status" value="1"/>
</dbReference>